<name>A0ABN2LYD8_9MICO</name>
<dbReference type="InterPro" id="IPR039374">
    <property type="entry name" value="SIP_fam"/>
</dbReference>
<dbReference type="InterPro" id="IPR007037">
    <property type="entry name" value="SIP_rossman_dom"/>
</dbReference>
<accession>A0ABN2LYD8</accession>
<evidence type="ECO:0000256" key="1">
    <source>
        <dbReference type="SAM" id="MobiDB-lite"/>
    </source>
</evidence>
<dbReference type="Gene3D" id="2.40.30.10">
    <property type="entry name" value="Translation factors"/>
    <property type="match status" value="1"/>
</dbReference>
<gene>
    <name evidence="3" type="ORF">GCM10009749_09230</name>
</gene>
<dbReference type="InterPro" id="IPR017927">
    <property type="entry name" value="FAD-bd_FR_type"/>
</dbReference>
<dbReference type="RefSeq" id="WP_344293879.1">
    <property type="nucleotide sequence ID" value="NZ_BAAANJ010000002.1"/>
</dbReference>
<dbReference type="EMBL" id="BAAANJ010000002">
    <property type="protein sequence ID" value="GAA1803260.1"/>
    <property type="molecule type" value="Genomic_DNA"/>
</dbReference>
<dbReference type="CDD" id="cd06193">
    <property type="entry name" value="siderophore_interacting"/>
    <property type="match status" value="1"/>
</dbReference>
<dbReference type="PANTHER" id="PTHR30157:SF0">
    <property type="entry name" value="NADPH-DEPENDENT FERRIC-CHELATE REDUCTASE"/>
    <property type="match status" value="1"/>
</dbReference>
<protein>
    <submittedName>
        <fullName evidence="3">Siderophore-interacting protein</fullName>
    </submittedName>
</protein>
<evidence type="ECO:0000313" key="4">
    <source>
        <dbReference type="Proteomes" id="UP001500002"/>
    </source>
</evidence>
<feature type="domain" description="FAD-binding FR-type" evidence="2">
    <location>
        <begin position="6"/>
        <end position="133"/>
    </location>
</feature>
<keyword evidence="4" id="KW-1185">Reference proteome</keyword>
<comment type="caution">
    <text evidence="3">The sequence shown here is derived from an EMBL/GenBank/DDBJ whole genome shotgun (WGS) entry which is preliminary data.</text>
</comment>
<sequence>MAKPGYRVFDTLVAAIERMSPHFVRVTFRSDDLRDVGWDGPDQRIKVILPLETTGFADVPSGGDWFAAWRALPDERRNPIRTYTIRDARPELGELDVDFVAHGDGGPASRWIGTAAIGARMLLIAPDATSEEPSGGWEWNPGAARTVLIAGDETAVPAMSAILEQLPGDARGVAFLEVPDALDALEVRAPEGVDVHWLARGESSDKSDEYGARLVEAVRAWADEWASADASGASGASGGDPASDRPATAVELPPIDDEEILWEVPEPRDDADFYAWLAGEASAITTLRRHLVRELGVDRRRVAFMGYWKLGRAEG</sequence>
<organism evidence="3 4">
    <name type="scientific">Agromyces neolithicus</name>
    <dbReference type="NCBI Taxonomy" id="269420"/>
    <lineage>
        <taxon>Bacteria</taxon>
        <taxon>Bacillati</taxon>
        <taxon>Actinomycetota</taxon>
        <taxon>Actinomycetes</taxon>
        <taxon>Micrococcales</taxon>
        <taxon>Microbacteriaceae</taxon>
        <taxon>Agromyces</taxon>
    </lineage>
</organism>
<reference evidence="3 4" key="1">
    <citation type="journal article" date="2019" name="Int. J. Syst. Evol. Microbiol.">
        <title>The Global Catalogue of Microorganisms (GCM) 10K type strain sequencing project: providing services to taxonomists for standard genome sequencing and annotation.</title>
        <authorList>
            <consortium name="The Broad Institute Genomics Platform"/>
            <consortium name="The Broad Institute Genome Sequencing Center for Infectious Disease"/>
            <person name="Wu L."/>
            <person name="Ma J."/>
        </authorList>
    </citation>
    <scope>NUCLEOTIDE SEQUENCE [LARGE SCALE GENOMIC DNA]</scope>
    <source>
        <strain evidence="3 4">JCM 14322</strain>
    </source>
</reference>
<dbReference type="InterPro" id="IPR039261">
    <property type="entry name" value="FNR_nucleotide-bd"/>
</dbReference>
<dbReference type="Pfam" id="PF04954">
    <property type="entry name" value="SIP"/>
    <property type="match status" value="1"/>
</dbReference>
<feature type="region of interest" description="Disordered" evidence="1">
    <location>
        <begin position="229"/>
        <end position="248"/>
    </location>
</feature>
<evidence type="ECO:0000313" key="3">
    <source>
        <dbReference type="EMBL" id="GAA1803260.1"/>
    </source>
</evidence>
<dbReference type="InterPro" id="IPR017938">
    <property type="entry name" value="Riboflavin_synthase-like_b-brl"/>
</dbReference>
<proteinExistence type="predicted"/>
<dbReference type="Proteomes" id="UP001500002">
    <property type="component" value="Unassembled WGS sequence"/>
</dbReference>
<dbReference type="Pfam" id="PF08021">
    <property type="entry name" value="FAD_binding_9"/>
    <property type="match status" value="1"/>
</dbReference>
<dbReference type="Gene3D" id="3.40.50.80">
    <property type="entry name" value="Nucleotide-binding domain of ferredoxin-NADP reductase (FNR) module"/>
    <property type="match status" value="1"/>
</dbReference>
<dbReference type="SUPFAM" id="SSF63380">
    <property type="entry name" value="Riboflavin synthase domain-like"/>
    <property type="match status" value="1"/>
</dbReference>
<dbReference type="PROSITE" id="PS51384">
    <property type="entry name" value="FAD_FR"/>
    <property type="match status" value="1"/>
</dbReference>
<dbReference type="PANTHER" id="PTHR30157">
    <property type="entry name" value="FERRIC REDUCTASE, NADPH-DEPENDENT"/>
    <property type="match status" value="1"/>
</dbReference>
<dbReference type="InterPro" id="IPR013113">
    <property type="entry name" value="SIP_FAD-bd"/>
</dbReference>
<evidence type="ECO:0000259" key="2">
    <source>
        <dbReference type="PROSITE" id="PS51384"/>
    </source>
</evidence>